<evidence type="ECO:0000313" key="1">
    <source>
        <dbReference type="EMBL" id="KAJ7323135.1"/>
    </source>
</evidence>
<name>A0A9W9Y889_9CNID</name>
<reference evidence="1" key="1">
    <citation type="submission" date="2023-01" db="EMBL/GenBank/DDBJ databases">
        <title>Genome assembly of the deep-sea coral Lophelia pertusa.</title>
        <authorList>
            <person name="Herrera S."/>
            <person name="Cordes E."/>
        </authorList>
    </citation>
    <scope>NUCLEOTIDE SEQUENCE</scope>
    <source>
        <strain evidence="1">USNM1676648</strain>
        <tissue evidence="1">Polyp</tissue>
    </source>
</reference>
<accession>A0A9W9Y889</accession>
<comment type="caution">
    <text evidence="1">The sequence shown here is derived from an EMBL/GenBank/DDBJ whole genome shotgun (WGS) entry which is preliminary data.</text>
</comment>
<dbReference type="AlphaFoldDB" id="A0A9W9Y889"/>
<dbReference type="Proteomes" id="UP001163046">
    <property type="component" value="Unassembled WGS sequence"/>
</dbReference>
<organism evidence="1 2">
    <name type="scientific">Desmophyllum pertusum</name>
    <dbReference type="NCBI Taxonomy" id="174260"/>
    <lineage>
        <taxon>Eukaryota</taxon>
        <taxon>Metazoa</taxon>
        <taxon>Cnidaria</taxon>
        <taxon>Anthozoa</taxon>
        <taxon>Hexacorallia</taxon>
        <taxon>Scleractinia</taxon>
        <taxon>Caryophylliina</taxon>
        <taxon>Caryophylliidae</taxon>
        <taxon>Desmophyllum</taxon>
    </lineage>
</organism>
<protein>
    <submittedName>
        <fullName evidence="1">Uncharacterized protein</fullName>
    </submittedName>
</protein>
<gene>
    <name evidence="1" type="ORF">OS493_032138</name>
</gene>
<evidence type="ECO:0000313" key="2">
    <source>
        <dbReference type="Proteomes" id="UP001163046"/>
    </source>
</evidence>
<keyword evidence="2" id="KW-1185">Reference proteome</keyword>
<dbReference type="OrthoDB" id="10416890at2759"/>
<dbReference type="EMBL" id="MU827816">
    <property type="protein sequence ID" value="KAJ7323135.1"/>
    <property type="molecule type" value="Genomic_DNA"/>
</dbReference>
<sequence length="191" mass="21136">MLEATFGVENQDVGTANVTASTPGPTCNTQATTPHPFHGCIRSHYATSALVERLSSGQSSRSTQLEERVKEQNKVFIDLAKNVHHGSKIDLLHGISHSVGRKFKPVTNISPGDWQGQLENDDIIMLTKLIKKKTGETLYKEIAEQQAAIQIPAQMILKLQDQCNTTQAIEELRKILPPGYLPPKKQASWLQ</sequence>
<proteinExistence type="predicted"/>